<gene>
    <name evidence="3" type="ORF">METZ01_LOCUS126212</name>
</gene>
<dbReference type="InterPro" id="IPR012340">
    <property type="entry name" value="NA-bd_OB-fold"/>
</dbReference>
<protein>
    <recommendedName>
        <fullName evidence="4">DUF35 domain-containing protein</fullName>
    </recommendedName>
</protein>
<feature type="domain" description="ChsH2 C-terminal OB-fold" evidence="1">
    <location>
        <begin position="53"/>
        <end position="115"/>
    </location>
</feature>
<dbReference type="SUPFAM" id="SSF50249">
    <property type="entry name" value="Nucleic acid-binding proteins"/>
    <property type="match status" value="1"/>
</dbReference>
<dbReference type="Pfam" id="PF12172">
    <property type="entry name" value="zf-ChsH2"/>
    <property type="match status" value="1"/>
</dbReference>
<dbReference type="PANTHER" id="PTHR34075:SF5">
    <property type="entry name" value="BLR3430 PROTEIN"/>
    <property type="match status" value="1"/>
</dbReference>
<dbReference type="PANTHER" id="PTHR34075">
    <property type="entry name" value="BLR3430 PROTEIN"/>
    <property type="match status" value="1"/>
</dbReference>
<accession>A0A381Y8K7</accession>
<dbReference type="InterPro" id="IPR022002">
    <property type="entry name" value="ChsH2_Znr"/>
</dbReference>
<dbReference type="InterPro" id="IPR002878">
    <property type="entry name" value="ChsH2_C"/>
</dbReference>
<evidence type="ECO:0008006" key="4">
    <source>
        <dbReference type="Google" id="ProtNLM"/>
    </source>
</evidence>
<evidence type="ECO:0000259" key="1">
    <source>
        <dbReference type="Pfam" id="PF01796"/>
    </source>
</evidence>
<dbReference type="Gene3D" id="6.10.30.10">
    <property type="match status" value="1"/>
</dbReference>
<dbReference type="AlphaFoldDB" id="A0A381Y8K7"/>
<dbReference type="Pfam" id="PF01796">
    <property type="entry name" value="OB_ChsH2_C"/>
    <property type="match status" value="1"/>
</dbReference>
<dbReference type="InterPro" id="IPR052513">
    <property type="entry name" value="Thioester_dehydratase-like"/>
</dbReference>
<name>A0A381Y8K7_9ZZZZ</name>
<organism evidence="3">
    <name type="scientific">marine metagenome</name>
    <dbReference type="NCBI Taxonomy" id="408172"/>
    <lineage>
        <taxon>unclassified sequences</taxon>
        <taxon>metagenomes</taxon>
        <taxon>ecological metagenomes</taxon>
    </lineage>
</organism>
<reference evidence="3" key="1">
    <citation type="submission" date="2018-05" db="EMBL/GenBank/DDBJ databases">
        <authorList>
            <person name="Lanie J.A."/>
            <person name="Ng W.-L."/>
            <person name="Kazmierczak K.M."/>
            <person name="Andrzejewski T.M."/>
            <person name="Davidsen T.M."/>
            <person name="Wayne K.J."/>
            <person name="Tettelin H."/>
            <person name="Glass J.I."/>
            <person name="Rusch D."/>
            <person name="Podicherti R."/>
            <person name="Tsui H.-C.T."/>
            <person name="Winkler M.E."/>
        </authorList>
    </citation>
    <scope>NUCLEOTIDE SEQUENCE</scope>
</reference>
<evidence type="ECO:0000259" key="2">
    <source>
        <dbReference type="Pfam" id="PF12172"/>
    </source>
</evidence>
<evidence type="ECO:0000313" key="3">
    <source>
        <dbReference type="EMBL" id="SVA73358.1"/>
    </source>
</evidence>
<sequence length="133" mass="14689">MKRIQPQVNGLSSEFFDGCNQGLLKLQSCLNCHAVQFYPRVLCAMCSERDMVWINASGRGNVASFTIVRRALTEGYEAPYVVALIDLEEGPRMMSNIVDCSPEIVVVGAPVKVAFTAWSDTLSLPVFVLDNEK</sequence>
<proteinExistence type="predicted"/>
<feature type="domain" description="ChsH2 rubredoxin-like zinc ribbon" evidence="2">
    <location>
        <begin position="16"/>
        <end position="51"/>
    </location>
</feature>
<dbReference type="EMBL" id="UINC01017635">
    <property type="protein sequence ID" value="SVA73358.1"/>
    <property type="molecule type" value="Genomic_DNA"/>
</dbReference>